<protein>
    <submittedName>
        <fullName evidence="2">Uncharacterized protein</fullName>
    </submittedName>
</protein>
<dbReference type="Proteomes" id="UP001199469">
    <property type="component" value="Unassembled WGS sequence"/>
</dbReference>
<proteinExistence type="predicted"/>
<feature type="region of interest" description="Disordered" evidence="1">
    <location>
        <begin position="149"/>
        <end position="176"/>
    </location>
</feature>
<reference evidence="2 3" key="1">
    <citation type="submission" date="2021-11" db="EMBL/GenBank/DDBJ databases">
        <title>Draft genome sequence of Actinomycetospora sp. SF1 isolated from the rhizosphere soil.</title>
        <authorList>
            <person name="Duangmal K."/>
            <person name="Chantavorakit T."/>
        </authorList>
    </citation>
    <scope>NUCLEOTIDE SEQUENCE [LARGE SCALE GENOMIC DNA]</scope>
    <source>
        <strain evidence="2 3">TBRC 5722</strain>
    </source>
</reference>
<name>A0ABS8P5U6_9PSEU</name>
<sequence>MTSDPFPALGARLTLRARPTAAPAGAVPSTVLAAAPSPEIWVELTDELTKLVIEFAAPSISLAGPALQTSCAHEAADVLEVCLTRGPRAATAQLLAAAAELMTISGRGIDTGQRVAPDCQELITALGPRWQCSPAARRPALALRHLRTVGRPAHQGARRAESTAASIPVDRDAADQ</sequence>
<accession>A0ABS8P5U6</accession>
<gene>
    <name evidence="2" type="ORF">LQ327_09540</name>
</gene>
<evidence type="ECO:0000313" key="2">
    <source>
        <dbReference type="EMBL" id="MCD2193623.1"/>
    </source>
</evidence>
<comment type="caution">
    <text evidence="2">The sequence shown here is derived from an EMBL/GenBank/DDBJ whole genome shotgun (WGS) entry which is preliminary data.</text>
</comment>
<evidence type="ECO:0000256" key="1">
    <source>
        <dbReference type="SAM" id="MobiDB-lite"/>
    </source>
</evidence>
<dbReference type="RefSeq" id="WP_230731934.1">
    <property type="nucleotide sequence ID" value="NZ_JAJNDB010000001.1"/>
</dbReference>
<evidence type="ECO:0000313" key="3">
    <source>
        <dbReference type="Proteomes" id="UP001199469"/>
    </source>
</evidence>
<organism evidence="2 3">
    <name type="scientific">Actinomycetospora endophytica</name>
    <dbReference type="NCBI Taxonomy" id="2291215"/>
    <lineage>
        <taxon>Bacteria</taxon>
        <taxon>Bacillati</taxon>
        <taxon>Actinomycetota</taxon>
        <taxon>Actinomycetes</taxon>
        <taxon>Pseudonocardiales</taxon>
        <taxon>Pseudonocardiaceae</taxon>
        <taxon>Actinomycetospora</taxon>
    </lineage>
</organism>
<keyword evidence="3" id="KW-1185">Reference proteome</keyword>
<dbReference type="EMBL" id="JAJNDB010000001">
    <property type="protein sequence ID" value="MCD2193623.1"/>
    <property type="molecule type" value="Genomic_DNA"/>
</dbReference>